<dbReference type="AlphaFoldDB" id="A0A9P6YF27"/>
<evidence type="ECO:0000313" key="4">
    <source>
        <dbReference type="EMBL" id="KAG1546367.1"/>
    </source>
</evidence>
<dbReference type="Proteomes" id="UP000717996">
    <property type="component" value="Unassembled WGS sequence"/>
</dbReference>
<dbReference type="PROSITE" id="PS00028">
    <property type="entry name" value="ZINC_FINGER_C2H2_1"/>
    <property type="match status" value="1"/>
</dbReference>
<feature type="region of interest" description="Disordered" evidence="2">
    <location>
        <begin position="11"/>
        <end position="39"/>
    </location>
</feature>
<name>A0A9P6YF27_RHIOR</name>
<evidence type="ECO:0000259" key="3">
    <source>
        <dbReference type="PROSITE" id="PS50157"/>
    </source>
</evidence>
<keyword evidence="1" id="KW-0863">Zinc-finger</keyword>
<evidence type="ECO:0000313" key="5">
    <source>
        <dbReference type="Proteomes" id="UP000717996"/>
    </source>
</evidence>
<feature type="region of interest" description="Disordered" evidence="2">
    <location>
        <begin position="181"/>
        <end position="234"/>
    </location>
</feature>
<protein>
    <recommendedName>
        <fullName evidence="3">C2H2-type domain-containing protein</fullName>
    </recommendedName>
</protein>
<feature type="domain" description="C2H2-type" evidence="3">
    <location>
        <begin position="121"/>
        <end position="148"/>
    </location>
</feature>
<feature type="compositionally biased region" description="Low complexity" evidence="2">
    <location>
        <begin position="79"/>
        <end position="90"/>
    </location>
</feature>
<dbReference type="OMA" id="MHIKDYS"/>
<feature type="compositionally biased region" description="Acidic residues" evidence="2">
    <location>
        <begin position="187"/>
        <end position="220"/>
    </location>
</feature>
<dbReference type="InterPro" id="IPR013087">
    <property type="entry name" value="Znf_C2H2_type"/>
</dbReference>
<evidence type="ECO:0000256" key="2">
    <source>
        <dbReference type="SAM" id="MobiDB-lite"/>
    </source>
</evidence>
<feature type="region of interest" description="Disordered" evidence="2">
    <location>
        <begin position="68"/>
        <end position="111"/>
    </location>
</feature>
<proteinExistence type="predicted"/>
<gene>
    <name evidence="4" type="ORF">G6F51_004920</name>
</gene>
<reference evidence="4" key="1">
    <citation type="journal article" date="2020" name="Microb. Genom.">
        <title>Genetic diversity of clinical and environmental Mucorales isolates obtained from an investigation of mucormycosis cases among solid organ transplant recipients.</title>
        <authorList>
            <person name="Nguyen M.H."/>
            <person name="Kaul D."/>
            <person name="Muto C."/>
            <person name="Cheng S.J."/>
            <person name="Richter R.A."/>
            <person name="Bruno V.M."/>
            <person name="Liu G."/>
            <person name="Beyhan S."/>
            <person name="Sundermann A.J."/>
            <person name="Mounaud S."/>
            <person name="Pasculle A.W."/>
            <person name="Nierman W.C."/>
            <person name="Driscoll E."/>
            <person name="Cumbie R."/>
            <person name="Clancy C.J."/>
            <person name="Dupont C.L."/>
        </authorList>
    </citation>
    <scope>NUCLEOTIDE SEQUENCE</scope>
    <source>
        <strain evidence="4">GL16</strain>
    </source>
</reference>
<evidence type="ECO:0000256" key="1">
    <source>
        <dbReference type="PROSITE-ProRule" id="PRU00042"/>
    </source>
</evidence>
<keyword evidence="1" id="KW-0479">Metal-binding</keyword>
<dbReference type="PROSITE" id="PS50157">
    <property type="entry name" value="ZINC_FINGER_C2H2_2"/>
    <property type="match status" value="1"/>
</dbReference>
<organism evidence="4 5">
    <name type="scientific">Rhizopus oryzae</name>
    <name type="common">Mucormycosis agent</name>
    <name type="synonym">Rhizopus arrhizus var. delemar</name>
    <dbReference type="NCBI Taxonomy" id="64495"/>
    <lineage>
        <taxon>Eukaryota</taxon>
        <taxon>Fungi</taxon>
        <taxon>Fungi incertae sedis</taxon>
        <taxon>Mucoromycota</taxon>
        <taxon>Mucoromycotina</taxon>
        <taxon>Mucoromycetes</taxon>
        <taxon>Mucorales</taxon>
        <taxon>Mucorineae</taxon>
        <taxon>Rhizopodaceae</taxon>
        <taxon>Rhizopus</taxon>
    </lineage>
</organism>
<comment type="caution">
    <text evidence="4">The sequence shown here is derived from an EMBL/GenBank/DDBJ whole genome shotgun (WGS) entry which is preliminary data.</text>
</comment>
<sequence length="234" mass="27159">MSSLLTFQLRQQQNNHKSQENQSGIPSPPNSFCGEEQKVERRDSLQTVFNDMCIREYSASLPENYTIEHSSATHRKASHATTSTATAAATGGLTIRNNRRQSDAFKRKGRGLSESYNNGQYRCHDCGKSYKHPNCLQKHRWEHSEEWELTKKLPLTKHQQVQMLEAAAILIGMDRRAKSLNEYHHEEEEEEEEEEIDVFRVDEEEDEEDEESIVIDDEEESKSLHSQEIFMDDI</sequence>
<dbReference type="GO" id="GO:0008270">
    <property type="term" value="F:zinc ion binding"/>
    <property type="evidence" value="ECO:0007669"/>
    <property type="project" value="UniProtKB-KW"/>
</dbReference>
<accession>A0A9P6YF27</accession>
<dbReference type="SUPFAM" id="SSF57667">
    <property type="entry name" value="beta-beta-alpha zinc fingers"/>
    <property type="match status" value="1"/>
</dbReference>
<dbReference type="InterPro" id="IPR036236">
    <property type="entry name" value="Znf_C2H2_sf"/>
</dbReference>
<dbReference type="EMBL" id="JAANIT010000571">
    <property type="protein sequence ID" value="KAG1546367.1"/>
    <property type="molecule type" value="Genomic_DNA"/>
</dbReference>
<dbReference type="OrthoDB" id="2152896at2759"/>
<keyword evidence="1" id="KW-0862">Zinc</keyword>
<feature type="compositionally biased region" description="Polar residues" evidence="2">
    <location>
        <begin position="11"/>
        <end position="25"/>
    </location>
</feature>